<comment type="caution">
    <text evidence="3">The sequence shown here is derived from an EMBL/GenBank/DDBJ whole genome shotgun (WGS) entry which is preliminary data.</text>
</comment>
<feature type="transmembrane region" description="Helical" evidence="1">
    <location>
        <begin position="119"/>
        <end position="141"/>
    </location>
</feature>
<comment type="function">
    <text evidence="1">Protein O-mannosyltransferase that catalyzes the transfer of a single mannose residue from a polyprenol phospho-mannosyl lipidic donor to the hydroxyl group of selected serine and threonine residues in acceptor proteins.</text>
</comment>
<gene>
    <name evidence="3" type="ORF">GCM10025868_15380</name>
</gene>
<dbReference type="PANTHER" id="PTHR10050:SF46">
    <property type="entry name" value="PROTEIN O-MANNOSYL-TRANSFERASE 2"/>
    <property type="match status" value="1"/>
</dbReference>
<evidence type="ECO:0000256" key="1">
    <source>
        <dbReference type="RuleBase" id="RU367007"/>
    </source>
</evidence>
<dbReference type="EMBL" id="BSUZ01000001">
    <property type="protein sequence ID" value="GMA86288.1"/>
    <property type="molecule type" value="Genomic_DNA"/>
</dbReference>
<feature type="domain" description="Protein O-mannosyl-transferase C-terminal four TM" evidence="2">
    <location>
        <begin position="5"/>
        <end position="196"/>
    </location>
</feature>
<keyword evidence="1" id="KW-0812">Transmembrane</keyword>
<keyword evidence="1" id="KW-0328">Glycosyltransferase</keyword>
<name>A0ABQ6JDM5_9ACTN</name>
<dbReference type="InterPro" id="IPR027005">
    <property type="entry name" value="PMT-like"/>
</dbReference>
<protein>
    <recommendedName>
        <fullName evidence="1">Polyprenol-phosphate-mannose--protein mannosyltransferase</fullName>
        <ecNumber evidence="1">2.4.1.-</ecNumber>
    </recommendedName>
</protein>
<dbReference type="Proteomes" id="UP001157017">
    <property type="component" value="Unassembled WGS sequence"/>
</dbReference>
<sequence length="197" mass="22492">MPDALRSLWHYHQEMYHFHVTLHSPHPYKTNPWSWLIQGRPTSFFYESPKKGQDGCTVAQCSKAITSIGTPTLWWAGALALIVLVVVWAGRRDWRAGAILAGMVAGYLPWFQYQQRTIYAFYAIAFLPFMVLGVVYVLGMVLGPPTATGRRRVVGAVLCGSFVLSCVLLFFFFYPLYTAQVIPYTQWAARMWFPAWI</sequence>
<keyword evidence="1" id="KW-1133">Transmembrane helix</keyword>
<keyword evidence="1" id="KW-0808">Transferase</keyword>
<evidence type="ECO:0000259" key="2">
    <source>
        <dbReference type="Pfam" id="PF16192"/>
    </source>
</evidence>
<evidence type="ECO:0000313" key="4">
    <source>
        <dbReference type="Proteomes" id="UP001157017"/>
    </source>
</evidence>
<dbReference type="InterPro" id="IPR032421">
    <property type="entry name" value="PMT_4TMC"/>
</dbReference>
<feature type="transmembrane region" description="Helical" evidence="1">
    <location>
        <begin position="96"/>
        <end position="113"/>
    </location>
</feature>
<organism evidence="3 4">
    <name type="scientific">Angustibacter aerolatus</name>
    <dbReference type="NCBI Taxonomy" id="1162965"/>
    <lineage>
        <taxon>Bacteria</taxon>
        <taxon>Bacillati</taxon>
        <taxon>Actinomycetota</taxon>
        <taxon>Actinomycetes</taxon>
        <taxon>Kineosporiales</taxon>
        <taxon>Kineosporiaceae</taxon>
    </lineage>
</organism>
<keyword evidence="1" id="KW-0472">Membrane</keyword>
<dbReference type="PANTHER" id="PTHR10050">
    <property type="entry name" value="DOLICHYL-PHOSPHATE-MANNOSE--PROTEIN MANNOSYLTRANSFERASE"/>
    <property type="match status" value="1"/>
</dbReference>
<proteinExistence type="inferred from homology"/>
<dbReference type="Pfam" id="PF16192">
    <property type="entry name" value="PMT_4TMC"/>
    <property type="match status" value="1"/>
</dbReference>
<reference evidence="4" key="1">
    <citation type="journal article" date="2019" name="Int. J. Syst. Evol. Microbiol.">
        <title>The Global Catalogue of Microorganisms (GCM) 10K type strain sequencing project: providing services to taxonomists for standard genome sequencing and annotation.</title>
        <authorList>
            <consortium name="The Broad Institute Genomics Platform"/>
            <consortium name="The Broad Institute Genome Sequencing Center for Infectious Disease"/>
            <person name="Wu L."/>
            <person name="Ma J."/>
        </authorList>
    </citation>
    <scope>NUCLEOTIDE SEQUENCE [LARGE SCALE GENOMIC DNA]</scope>
    <source>
        <strain evidence="4">NBRC 108730</strain>
    </source>
</reference>
<accession>A0ABQ6JDM5</accession>
<comment type="caution">
    <text evidence="1">Lacks conserved residue(s) required for the propagation of feature annotation.</text>
</comment>
<comment type="similarity">
    <text evidence="1">Belongs to the glycosyltransferase 39 family.</text>
</comment>
<feature type="transmembrane region" description="Helical" evidence="1">
    <location>
        <begin position="153"/>
        <end position="177"/>
    </location>
</feature>
<comment type="subcellular location">
    <subcellularLocation>
        <location evidence="1">Cell membrane</location>
    </subcellularLocation>
</comment>
<dbReference type="EC" id="2.4.1.-" evidence="1"/>
<evidence type="ECO:0000313" key="3">
    <source>
        <dbReference type="EMBL" id="GMA86288.1"/>
    </source>
</evidence>
<keyword evidence="1" id="KW-1003">Cell membrane</keyword>
<feature type="transmembrane region" description="Helical" evidence="1">
    <location>
        <begin position="72"/>
        <end position="89"/>
    </location>
</feature>
<keyword evidence="4" id="KW-1185">Reference proteome</keyword>
<comment type="pathway">
    <text evidence="1">Protein modification; protein glycosylation.</text>
</comment>